<protein>
    <submittedName>
        <fullName evidence="1">Uncharacterized protein</fullName>
    </submittedName>
</protein>
<evidence type="ECO:0000313" key="2">
    <source>
        <dbReference type="Proteomes" id="UP001281761"/>
    </source>
</evidence>
<dbReference type="Proteomes" id="UP001281761">
    <property type="component" value="Unassembled WGS sequence"/>
</dbReference>
<gene>
    <name evidence="1" type="ORF">BLNAU_24845</name>
</gene>
<name>A0ABQ9WP55_9EUKA</name>
<organism evidence="1 2">
    <name type="scientific">Blattamonas nauphoetae</name>
    <dbReference type="NCBI Taxonomy" id="2049346"/>
    <lineage>
        <taxon>Eukaryota</taxon>
        <taxon>Metamonada</taxon>
        <taxon>Preaxostyla</taxon>
        <taxon>Oxymonadida</taxon>
        <taxon>Blattamonas</taxon>
    </lineage>
</organism>
<keyword evidence="2" id="KW-1185">Reference proteome</keyword>
<dbReference type="EMBL" id="JARBJD010000708">
    <property type="protein sequence ID" value="KAK2940241.1"/>
    <property type="molecule type" value="Genomic_DNA"/>
</dbReference>
<sequence>MRQIRLALLCCDRLVPTRTIQNIQSYLSVLVFRVLVERRKVVSKWEGNRKWKSMDGQRQPQSLANIPQKVRFALYIHFKDRYADILSFDKFVADECNQQTRNKRNQPAQQRLHFW</sequence>
<comment type="caution">
    <text evidence="1">The sequence shown here is derived from an EMBL/GenBank/DDBJ whole genome shotgun (WGS) entry which is preliminary data.</text>
</comment>
<accession>A0ABQ9WP55</accession>
<reference evidence="1 2" key="1">
    <citation type="journal article" date="2022" name="bioRxiv">
        <title>Genomics of Preaxostyla Flagellates Illuminates Evolutionary Transitions and the Path Towards Mitochondrial Loss.</title>
        <authorList>
            <person name="Novak L.V.F."/>
            <person name="Treitli S.C."/>
            <person name="Pyrih J."/>
            <person name="Halakuc P."/>
            <person name="Pipaliya S.V."/>
            <person name="Vacek V."/>
            <person name="Brzon O."/>
            <person name="Soukal P."/>
            <person name="Eme L."/>
            <person name="Dacks J.B."/>
            <person name="Karnkowska A."/>
            <person name="Elias M."/>
            <person name="Hampl V."/>
        </authorList>
    </citation>
    <scope>NUCLEOTIDE SEQUENCE [LARGE SCALE GENOMIC DNA]</scope>
    <source>
        <strain evidence="1">NAU3</strain>
        <tissue evidence="1">Gut</tissue>
    </source>
</reference>
<evidence type="ECO:0000313" key="1">
    <source>
        <dbReference type="EMBL" id="KAK2940241.1"/>
    </source>
</evidence>
<proteinExistence type="predicted"/>